<dbReference type="GO" id="GO:0008168">
    <property type="term" value="F:methyltransferase activity"/>
    <property type="evidence" value="ECO:0007669"/>
    <property type="project" value="UniProtKB-KW"/>
</dbReference>
<keyword evidence="1" id="KW-0489">Methyltransferase</keyword>
<dbReference type="EMBL" id="LWID01000001">
    <property type="protein sequence ID" value="MDG6894413.1"/>
    <property type="molecule type" value="Genomic_DNA"/>
</dbReference>
<evidence type="ECO:0000313" key="2">
    <source>
        <dbReference type="Proteomes" id="UP001155500"/>
    </source>
</evidence>
<organism evidence="1 2">
    <name type="scientific">Volucribacter amazonae</name>
    <dbReference type="NCBI Taxonomy" id="256731"/>
    <lineage>
        <taxon>Bacteria</taxon>
        <taxon>Pseudomonadati</taxon>
        <taxon>Pseudomonadota</taxon>
        <taxon>Gammaproteobacteria</taxon>
        <taxon>Pasteurellales</taxon>
        <taxon>Pasteurellaceae</taxon>
        <taxon>Volucribacter</taxon>
    </lineage>
</organism>
<name>A0A9X4PMB5_9PAST</name>
<comment type="caution">
    <text evidence="1">The sequence shown here is derived from an EMBL/GenBank/DDBJ whole genome shotgun (WGS) entry which is preliminary data.</text>
</comment>
<dbReference type="AlphaFoldDB" id="A0A9X4PMB5"/>
<accession>A0A9X4PMB5</accession>
<sequence>MKFTYGSICSGIEAVTCAWHDFAQPLWFAEIEPFPMAVPVMRWIGLRIQQYLESEYNL</sequence>
<keyword evidence="2" id="KW-1185">Reference proteome</keyword>
<gene>
    <name evidence="1" type="ORF">A6A20_01920</name>
</gene>
<keyword evidence="1" id="KW-0808">Transferase</keyword>
<proteinExistence type="predicted"/>
<protein>
    <submittedName>
        <fullName evidence="1">Cytosine methyltransferase</fullName>
    </submittedName>
</protein>
<evidence type="ECO:0000313" key="1">
    <source>
        <dbReference type="EMBL" id="MDG6894413.1"/>
    </source>
</evidence>
<reference evidence="1" key="1">
    <citation type="submission" date="2016-03" db="EMBL/GenBank/DDBJ databases">
        <title>Co-evolution between Pasteurellaceae and their hosts.</title>
        <authorList>
            <person name="Hansen M.J."/>
            <person name="Bojesen A.M."/>
            <person name="Planet P."/>
        </authorList>
    </citation>
    <scope>NUCLEOTIDE SEQUENCE</scope>
    <source>
        <strain evidence="1">146/S8/89</strain>
    </source>
</reference>
<dbReference type="GO" id="GO:0032259">
    <property type="term" value="P:methylation"/>
    <property type="evidence" value="ECO:0007669"/>
    <property type="project" value="UniProtKB-KW"/>
</dbReference>
<dbReference type="Proteomes" id="UP001155500">
    <property type="component" value="Unassembled WGS sequence"/>
</dbReference>